<keyword evidence="8 11" id="KW-0472">Membrane</keyword>
<dbReference type="RefSeq" id="XP_009012985.1">
    <property type="nucleotide sequence ID" value="XM_009014737.1"/>
</dbReference>
<evidence type="ECO:0000256" key="3">
    <source>
        <dbReference type="ARBA" id="ARBA00005518"/>
    </source>
</evidence>
<accession>T1G1K8</accession>
<feature type="domain" description="Phosphatidic acid phosphatase type 2/haloperoxidase" evidence="12">
    <location>
        <begin position="56"/>
        <end position="172"/>
    </location>
</feature>
<dbReference type="GeneID" id="20214956"/>
<feature type="transmembrane region" description="Helical" evidence="11">
    <location>
        <begin position="157"/>
        <end position="179"/>
    </location>
</feature>
<dbReference type="SUPFAM" id="SSF48317">
    <property type="entry name" value="Acid phosphatase/Vanadium-dependent haloperoxidase"/>
    <property type="match status" value="1"/>
</dbReference>
<dbReference type="EC" id="3.6.1.43" evidence="11"/>
<comment type="catalytic activity">
    <reaction evidence="10 11">
        <text>a di-trans,poly-cis-dolichyl diphosphate + H2O = a di-trans,poly-cis-dolichyl phosphate + phosphate + H(+)</text>
        <dbReference type="Rhea" id="RHEA:14385"/>
        <dbReference type="Rhea" id="RHEA-COMP:19498"/>
        <dbReference type="Rhea" id="RHEA-COMP:19506"/>
        <dbReference type="ChEBI" id="CHEBI:15377"/>
        <dbReference type="ChEBI" id="CHEBI:15378"/>
        <dbReference type="ChEBI" id="CHEBI:43474"/>
        <dbReference type="ChEBI" id="CHEBI:57497"/>
        <dbReference type="ChEBI" id="CHEBI:57683"/>
        <dbReference type="EC" id="3.6.1.43"/>
    </reaction>
</comment>
<dbReference type="InParanoid" id="T1G1K8"/>
<dbReference type="EMBL" id="AMQM01003129">
    <property type="status" value="NOT_ANNOTATED_CDS"/>
    <property type="molecule type" value="Genomic_DNA"/>
</dbReference>
<dbReference type="KEGG" id="hro:HELRODRAFT_73990"/>
<evidence type="ECO:0000313" key="13">
    <source>
        <dbReference type="EMBL" id="ESO08963.1"/>
    </source>
</evidence>
<feature type="transmembrane region" description="Helical" evidence="11">
    <location>
        <begin position="29"/>
        <end position="50"/>
    </location>
</feature>
<evidence type="ECO:0000256" key="9">
    <source>
        <dbReference type="ARBA" id="ARBA00024907"/>
    </source>
</evidence>
<dbReference type="PANTHER" id="PTHR11247">
    <property type="entry name" value="PALMITOYL-PROTEIN THIOESTERASE/DOLICHYLDIPHOSPHATASE 1"/>
    <property type="match status" value="1"/>
</dbReference>
<dbReference type="CTD" id="20214956"/>
<dbReference type="Gene3D" id="1.20.144.10">
    <property type="entry name" value="Phosphatidic acid phosphatase type 2/haloperoxidase"/>
    <property type="match status" value="1"/>
</dbReference>
<evidence type="ECO:0000256" key="5">
    <source>
        <dbReference type="ARBA" id="ARBA00022801"/>
    </source>
</evidence>
<dbReference type="HOGENOM" id="CLU_074922_1_2_1"/>
<dbReference type="GO" id="GO:0047874">
    <property type="term" value="F:dolichyldiphosphatase activity"/>
    <property type="evidence" value="ECO:0000318"/>
    <property type="project" value="GO_Central"/>
</dbReference>
<dbReference type="InterPro" id="IPR000326">
    <property type="entry name" value="PAP2/HPO"/>
</dbReference>
<reference evidence="13 15" key="2">
    <citation type="journal article" date="2013" name="Nature">
        <title>Insights into bilaterian evolution from three spiralian genomes.</title>
        <authorList>
            <person name="Simakov O."/>
            <person name="Marletaz F."/>
            <person name="Cho S.J."/>
            <person name="Edsinger-Gonzales E."/>
            <person name="Havlak P."/>
            <person name="Hellsten U."/>
            <person name="Kuo D.H."/>
            <person name="Larsson T."/>
            <person name="Lv J."/>
            <person name="Arendt D."/>
            <person name="Savage R."/>
            <person name="Osoegawa K."/>
            <person name="de Jong P."/>
            <person name="Grimwood J."/>
            <person name="Chapman J.A."/>
            <person name="Shapiro H."/>
            <person name="Aerts A."/>
            <person name="Otillar R.P."/>
            <person name="Terry A.Y."/>
            <person name="Boore J.L."/>
            <person name="Grigoriev I.V."/>
            <person name="Lindberg D.R."/>
            <person name="Seaver E.C."/>
            <person name="Weisblat D.A."/>
            <person name="Putnam N.H."/>
            <person name="Rokhsar D.S."/>
        </authorList>
    </citation>
    <scope>NUCLEOTIDE SEQUENCE</scope>
</reference>
<evidence type="ECO:0000256" key="6">
    <source>
        <dbReference type="ARBA" id="ARBA00022824"/>
    </source>
</evidence>
<feature type="transmembrane region" description="Helical" evidence="11">
    <location>
        <begin position="57"/>
        <end position="77"/>
    </location>
</feature>
<dbReference type="CDD" id="cd03382">
    <property type="entry name" value="PAP2_dolichyldiphosphatase"/>
    <property type="match status" value="1"/>
</dbReference>
<evidence type="ECO:0000256" key="11">
    <source>
        <dbReference type="RuleBase" id="RU367078"/>
    </source>
</evidence>
<dbReference type="OrthoDB" id="302705at2759"/>
<gene>
    <name evidence="14" type="primary">20214956</name>
    <name evidence="13" type="ORF">HELRODRAFT_73990</name>
</gene>
<dbReference type="InterPro" id="IPR039667">
    <property type="entry name" value="Dolichyldiphosphatase_PAP2"/>
</dbReference>
<keyword evidence="4 11" id="KW-0812">Transmembrane</keyword>
<dbReference type="OMA" id="VYATLIW"/>
<organism evidence="14 15">
    <name type="scientific">Helobdella robusta</name>
    <name type="common">Californian leech</name>
    <dbReference type="NCBI Taxonomy" id="6412"/>
    <lineage>
        <taxon>Eukaryota</taxon>
        <taxon>Metazoa</taxon>
        <taxon>Spiralia</taxon>
        <taxon>Lophotrochozoa</taxon>
        <taxon>Annelida</taxon>
        <taxon>Clitellata</taxon>
        <taxon>Hirudinea</taxon>
        <taxon>Rhynchobdellida</taxon>
        <taxon>Glossiphoniidae</taxon>
        <taxon>Helobdella</taxon>
    </lineage>
</organism>
<dbReference type="FunFam" id="1.20.144.10:FF:000003">
    <property type="entry name" value="Dolichyldiphosphatase 1"/>
    <property type="match status" value="1"/>
</dbReference>
<evidence type="ECO:0000256" key="7">
    <source>
        <dbReference type="ARBA" id="ARBA00022989"/>
    </source>
</evidence>
<keyword evidence="5 11" id="KW-0378">Hydrolase</keyword>
<keyword evidence="7 11" id="KW-1133">Transmembrane helix</keyword>
<dbReference type="Proteomes" id="UP000015101">
    <property type="component" value="Unassembled WGS sequence"/>
</dbReference>
<evidence type="ECO:0000256" key="4">
    <source>
        <dbReference type="ARBA" id="ARBA00022692"/>
    </source>
</evidence>
<dbReference type="SMART" id="SM00014">
    <property type="entry name" value="acidPPc"/>
    <property type="match status" value="1"/>
</dbReference>
<reference evidence="15" key="1">
    <citation type="submission" date="2012-12" db="EMBL/GenBank/DDBJ databases">
        <authorList>
            <person name="Hellsten U."/>
            <person name="Grimwood J."/>
            <person name="Chapman J.A."/>
            <person name="Shapiro H."/>
            <person name="Aerts A."/>
            <person name="Otillar R.P."/>
            <person name="Terry A.Y."/>
            <person name="Boore J.L."/>
            <person name="Simakov O."/>
            <person name="Marletaz F."/>
            <person name="Cho S.-J."/>
            <person name="Edsinger-Gonzales E."/>
            <person name="Havlak P."/>
            <person name="Kuo D.-H."/>
            <person name="Larsson T."/>
            <person name="Lv J."/>
            <person name="Arendt D."/>
            <person name="Savage R."/>
            <person name="Osoegawa K."/>
            <person name="de Jong P."/>
            <person name="Lindberg D.R."/>
            <person name="Seaver E.C."/>
            <person name="Weisblat D.A."/>
            <person name="Putnam N.H."/>
            <person name="Grigoriev I.V."/>
            <person name="Rokhsar D.S."/>
        </authorList>
    </citation>
    <scope>NUCLEOTIDE SEQUENCE</scope>
</reference>
<comment type="similarity">
    <text evidence="3 11">Belongs to the dolichyldiphosphatase family.</text>
</comment>
<comment type="function">
    <text evidence="9 11">Required for efficient N-glycosylation. Necessary for maintaining optimal levels of dolichol-linked oligosaccharides. Hydrolyzes dolichyl pyrophosphate at a very high rate and dolichyl monophosphate at a much lower rate. Does not act on phosphatidate.</text>
</comment>
<keyword evidence="15" id="KW-1185">Reference proteome</keyword>
<evidence type="ECO:0000256" key="10">
    <source>
        <dbReference type="ARBA" id="ARBA00047349"/>
    </source>
</evidence>
<evidence type="ECO:0000259" key="12">
    <source>
        <dbReference type="SMART" id="SM00014"/>
    </source>
</evidence>
<dbReference type="Pfam" id="PF01569">
    <property type="entry name" value="PAP2"/>
    <property type="match status" value="1"/>
</dbReference>
<comment type="pathway">
    <text evidence="2 11">Protein modification; protein glycosylation.</text>
</comment>
<proteinExistence type="inferred from homology"/>
<feature type="transmembrane region" description="Helical" evidence="11">
    <location>
        <begin position="97"/>
        <end position="118"/>
    </location>
</feature>
<dbReference type="EnsemblMetazoa" id="HelroT73990">
    <property type="protein sequence ID" value="HelroP73990"/>
    <property type="gene ID" value="HelroG73990"/>
</dbReference>
<dbReference type="EMBL" id="KB096023">
    <property type="protein sequence ID" value="ESO08963.1"/>
    <property type="molecule type" value="Genomic_DNA"/>
</dbReference>
<dbReference type="eggNOG" id="KOG3146">
    <property type="taxonomic scope" value="Eukaryota"/>
</dbReference>
<comment type="subcellular location">
    <subcellularLocation>
        <location evidence="1 11">Endoplasmic reticulum membrane</location>
        <topology evidence="1 11">Multi-pass membrane protein</topology>
    </subcellularLocation>
</comment>
<dbReference type="GO" id="GO:0006487">
    <property type="term" value="P:protein N-linked glycosylation"/>
    <property type="evidence" value="ECO:0000318"/>
    <property type="project" value="GO_Central"/>
</dbReference>
<dbReference type="STRING" id="6412.T1G1K8"/>
<evidence type="ECO:0000313" key="14">
    <source>
        <dbReference type="EnsemblMetazoa" id="HelroP73990"/>
    </source>
</evidence>
<dbReference type="InterPro" id="IPR036938">
    <property type="entry name" value="PAP2/HPO_sf"/>
</dbReference>
<name>T1G1K8_HELRO</name>
<evidence type="ECO:0000313" key="15">
    <source>
        <dbReference type="Proteomes" id="UP000015101"/>
    </source>
</evidence>
<evidence type="ECO:0000256" key="8">
    <source>
        <dbReference type="ARBA" id="ARBA00023136"/>
    </source>
</evidence>
<dbReference type="UniPathway" id="UPA00378"/>
<evidence type="ECO:0000256" key="2">
    <source>
        <dbReference type="ARBA" id="ARBA00004922"/>
    </source>
</evidence>
<sequence length="230" mass="26511">MTIDTPNIKWKSISLTHVEYPEGDLVGLGLAWCSLLPIFILVSCGTLIAFRRDLHTIFFLIGLVVDEGLNFVLKSIIQEYRPMSRSVIFTEYGMPSSHAQFMSFFAVYMVLFLCIRVHHNSPTGIIWKHLSCIGVLIAALLVCYSRVYLLYHTIDQVTWGIVAGSVMGSIWFLNVHFIFSNYFPLIASWCISEYFMVRDLTPIPNVLWFEYCSYRAEAKSRQRMINNKKL</sequence>
<reference evidence="14" key="3">
    <citation type="submission" date="2015-06" db="UniProtKB">
        <authorList>
            <consortium name="EnsemblMetazoa"/>
        </authorList>
    </citation>
    <scope>IDENTIFICATION</scope>
</reference>
<dbReference type="PANTHER" id="PTHR11247:SF1">
    <property type="entry name" value="DOLICHYLDIPHOSPHATASE 1"/>
    <property type="match status" value="1"/>
</dbReference>
<keyword evidence="6 11" id="KW-0256">Endoplasmic reticulum</keyword>
<feature type="transmembrane region" description="Helical" evidence="11">
    <location>
        <begin position="130"/>
        <end position="151"/>
    </location>
</feature>
<evidence type="ECO:0000256" key="1">
    <source>
        <dbReference type="ARBA" id="ARBA00004477"/>
    </source>
</evidence>
<dbReference type="AlphaFoldDB" id="T1G1K8"/>
<protein>
    <recommendedName>
        <fullName evidence="11">Dolichyldiphosphatase</fullName>
        <ecNumber evidence="11">3.6.1.43</ecNumber>
    </recommendedName>
</protein>
<dbReference type="GO" id="GO:0005789">
    <property type="term" value="C:endoplasmic reticulum membrane"/>
    <property type="evidence" value="ECO:0000318"/>
    <property type="project" value="GO_Central"/>
</dbReference>